<accession>D0LIS1</accession>
<evidence type="ECO:0000313" key="3">
    <source>
        <dbReference type="EMBL" id="ACY12950.1"/>
    </source>
</evidence>
<dbReference type="Proteomes" id="UP000001880">
    <property type="component" value="Chromosome"/>
</dbReference>
<dbReference type="eggNOG" id="ENOG5030SQF">
    <property type="taxonomic scope" value="Bacteria"/>
</dbReference>
<feature type="chain" id="PRO_5003011282" description="Secreted protein" evidence="2">
    <location>
        <begin position="26"/>
        <end position="245"/>
    </location>
</feature>
<dbReference type="STRING" id="502025.Hoch_0309"/>
<feature type="region of interest" description="Disordered" evidence="1">
    <location>
        <begin position="28"/>
        <end position="74"/>
    </location>
</feature>
<feature type="signal peptide" evidence="2">
    <location>
        <begin position="1"/>
        <end position="25"/>
    </location>
</feature>
<dbReference type="AlphaFoldDB" id="D0LIS1"/>
<evidence type="ECO:0000313" key="4">
    <source>
        <dbReference type="Proteomes" id="UP000001880"/>
    </source>
</evidence>
<gene>
    <name evidence="3" type="ordered locus">Hoch_0309</name>
</gene>
<reference evidence="3 4" key="1">
    <citation type="journal article" date="2010" name="Stand. Genomic Sci.">
        <title>Complete genome sequence of Haliangium ochraceum type strain (SMP-2).</title>
        <authorList>
            <consortium name="US DOE Joint Genome Institute (JGI-PGF)"/>
            <person name="Ivanova N."/>
            <person name="Daum C."/>
            <person name="Lang E."/>
            <person name="Abt B."/>
            <person name="Kopitz M."/>
            <person name="Saunders E."/>
            <person name="Lapidus A."/>
            <person name="Lucas S."/>
            <person name="Glavina Del Rio T."/>
            <person name="Nolan M."/>
            <person name="Tice H."/>
            <person name="Copeland A."/>
            <person name="Cheng J.F."/>
            <person name="Chen F."/>
            <person name="Bruce D."/>
            <person name="Goodwin L."/>
            <person name="Pitluck S."/>
            <person name="Mavromatis K."/>
            <person name="Pati A."/>
            <person name="Mikhailova N."/>
            <person name="Chen A."/>
            <person name="Palaniappan K."/>
            <person name="Land M."/>
            <person name="Hauser L."/>
            <person name="Chang Y.J."/>
            <person name="Jeffries C.D."/>
            <person name="Detter J.C."/>
            <person name="Brettin T."/>
            <person name="Rohde M."/>
            <person name="Goker M."/>
            <person name="Bristow J."/>
            <person name="Markowitz V."/>
            <person name="Eisen J.A."/>
            <person name="Hugenholtz P."/>
            <person name="Kyrpides N.C."/>
            <person name="Klenk H.P."/>
        </authorList>
    </citation>
    <scope>NUCLEOTIDE SEQUENCE [LARGE SCALE GENOMIC DNA]</scope>
    <source>
        <strain evidence="4">DSM 14365 / CIP 107738 / JCM 11303 / AJ 13395 / SMP-2</strain>
    </source>
</reference>
<name>D0LIS1_HALO1</name>
<dbReference type="HOGENOM" id="CLU_1132354_0_0_7"/>
<keyword evidence="2" id="KW-0732">Signal</keyword>
<evidence type="ECO:0000256" key="2">
    <source>
        <dbReference type="SAM" id="SignalP"/>
    </source>
</evidence>
<keyword evidence="4" id="KW-1185">Reference proteome</keyword>
<dbReference type="KEGG" id="hoh:Hoch_0309"/>
<evidence type="ECO:0000256" key="1">
    <source>
        <dbReference type="SAM" id="MobiDB-lite"/>
    </source>
</evidence>
<feature type="compositionally biased region" description="Low complexity" evidence="1">
    <location>
        <begin position="30"/>
        <end position="69"/>
    </location>
</feature>
<organism evidence="3 4">
    <name type="scientific">Haliangium ochraceum (strain DSM 14365 / JCM 11303 / SMP-2)</name>
    <dbReference type="NCBI Taxonomy" id="502025"/>
    <lineage>
        <taxon>Bacteria</taxon>
        <taxon>Pseudomonadati</taxon>
        <taxon>Myxococcota</taxon>
        <taxon>Polyangia</taxon>
        <taxon>Haliangiales</taxon>
        <taxon>Kofleriaceae</taxon>
        <taxon>Haliangium</taxon>
    </lineage>
</organism>
<evidence type="ECO:0008006" key="5">
    <source>
        <dbReference type="Google" id="ProtNLM"/>
    </source>
</evidence>
<sequence>MPMSSKHILAALAAACIAGSSLLWAQPGGTPATAPQDPSADADADAASAAQAAGQGEDGEGQAPGDEAAMPGADERAARQMTPQEMIAGAATVTSAIQTLRIEVEGVQAEAREAEDMIRLNCIDDKLAQIDRVLELVEASRADLAAVVASGDFEDRVHHYGVIVAAHDKARDVRSEADACIGEEMTFPGNAEIDVDDPGIDDPTKYAPFQLADSPMLDERAQLPDVPPWEQDVVIERPHYATPFI</sequence>
<protein>
    <recommendedName>
        <fullName evidence="5">Secreted protein</fullName>
    </recommendedName>
</protein>
<proteinExistence type="predicted"/>
<dbReference type="EMBL" id="CP001804">
    <property type="protein sequence ID" value="ACY12950.1"/>
    <property type="molecule type" value="Genomic_DNA"/>
</dbReference>